<dbReference type="SUPFAM" id="SSF57716">
    <property type="entry name" value="Glucocorticoid receptor-like (DNA-binding domain)"/>
    <property type="match status" value="1"/>
</dbReference>
<keyword evidence="3" id="KW-0862">Zinc</keyword>
<dbReference type="PROSITE" id="PS51128">
    <property type="entry name" value="ZF_DKSA_2"/>
    <property type="match status" value="1"/>
</dbReference>
<proteinExistence type="predicted"/>
<accession>X1MUM5</accession>
<evidence type="ECO:0000256" key="3">
    <source>
        <dbReference type="ARBA" id="ARBA00022833"/>
    </source>
</evidence>
<dbReference type="EMBL" id="BARV01014665">
    <property type="protein sequence ID" value="GAI21746.1"/>
    <property type="molecule type" value="Genomic_DNA"/>
</dbReference>
<comment type="caution">
    <text evidence="5">The sequence shown here is derived from an EMBL/GenBank/DDBJ whole genome shotgun (WGS) entry which is preliminary data.</text>
</comment>
<dbReference type="Pfam" id="PF01258">
    <property type="entry name" value="zf-dskA_traR"/>
    <property type="match status" value="1"/>
</dbReference>
<feature type="domain" description="Zinc finger DksA/TraR C4-type" evidence="4">
    <location>
        <begin position="81"/>
        <end position="113"/>
    </location>
</feature>
<evidence type="ECO:0000313" key="5">
    <source>
        <dbReference type="EMBL" id="GAI21746.1"/>
    </source>
</evidence>
<dbReference type="Gene3D" id="1.20.120.910">
    <property type="entry name" value="DksA, coiled-coil domain"/>
    <property type="match status" value="1"/>
</dbReference>
<name>X1MUM5_9ZZZZ</name>
<evidence type="ECO:0000256" key="1">
    <source>
        <dbReference type="ARBA" id="ARBA00022723"/>
    </source>
</evidence>
<dbReference type="InterPro" id="IPR020458">
    <property type="entry name" value="Znf_DskA_TraR_CS"/>
</dbReference>
<dbReference type="PANTHER" id="PTHR33823">
    <property type="entry name" value="RNA POLYMERASE-BINDING TRANSCRIPTION FACTOR DKSA-RELATED"/>
    <property type="match status" value="1"/>
</dbReference>
<gene>
    <name evidence="5" type="ORF">S06H3_25474</name>
</gene>
<keyword evidence="2" id="KW-0863">Zinc-finger</keyword>
<dbReference type="PROSITE" id="PS01102">
    <property type="entry name" value="ZF_DKSA_1"/>
    <property type="match status" value="1"/>
</dbReference>
<reference evidence="5" key="1">
    <citation type="journal article" date="2014" name="Front. Microbiol.">
        <title>High frequency of phylogenetically diverse reductive dehalogenase-homologous genes in deep subseafloor sedimentary metagenomes.</title>
        <authorList>
            <person name="Kawai M."/>
            <person name="Futagami T."/>
            <person name="Toyoda A."/>
            <person name="Takaki Y."/>
            <person name="Nishi S."/>
            <person name="Hori S."/>
            <person name="Arai W."/>
            <person name="Tsubouchi T."/>
            <person name="Morono Y."/>
            <person name="Uchiyama I."/>
            <person name="Ito T."/>
            <person name="Fujiyama A."/>
            <person name="Inagaki F."/>
            <person name="Takami H."/>
        </authorList>
    </citation>
    <scope>NUCLEOTIDE SEQUENCE</scope>
    <source>
        <strain evidence="5">Expedition CK06-06</strain>
    </source>
</reference>
<keyword evidence="1" id="KW-0479">Metal-binding</keyword>
<dbReference type="GO" id="GO:0008270">
    <property type="term" value="F:zinc ion binding"/>
    <property type="evidence" value="ECO:0007669"/>
    <property type="project" value="UniProtKB-KW"/>
</dbReference>
<dbReference type="InterPro" id="IPR000962">
    <property type="entry name" value="Znf_DskA_TraR"/>
</dbReference>
<dbReference type="AlphaFoldDB" id="X1MUM5"/>
<sequence length="122" mass="13871">MVNHDELYERLKKEQTQITEKLEQLKVREQPFGERREGSPFGKREEEASEVFELEKRLALEQKLRATLAKINHALKKYEAGSYGLCDSCGQPIEHDRLEALPQASLCLSCKARQAKNAKGAG</sequence>
<organism evidence="5">
    <name type="scientific">marine sediment metagenome</name>
    <dbReference type="NCBI Taxonomy" id="412755"/>
    <lineage>
        <taxon>unclassified sequences</taxon>
        <taxon>metagenomes</taxon>
        <taxon>ecological metagenomes</taxon>
    </lineage>
</organism>
<evidence type="ECO:0000256" key="2">
    <source>
        <dbReference type="ARBA" id="ARBA00022771"/>
    </source>
</evidence>
<evidence type="ECO:0000259" key="4">
    <source>
        <dbReference type="Pfam" id="PF01258"/>
    </source>
</evidence>
<protein>
    <recommendedName>
        <fullName evidence="4">Zinc finger DksA/TraR C4-type domain-containing protein</fullName>
    </recommendedName>
</protein>